<accession>A0ACC2RI12</accession>
<proteinExistence type="predicted"/>
<organism evidence="1 2">
    <name type="scientific">Entomophthora muscae</name>
    <dbReference type="NCBI Taxonomy" id="34485"/>
    <lineage>
        <taxon>Eukaryota</taxon>
        <taxon>Fungi</taxon>
        <taxon>Fungi incertae sedis</taxon>
        <taxon>Zoopagomycota</taxon>
        <taxon>Entomophthoromycotina</taxon>
        <taxon>Entomophthoromycetes</taxon>
        <taxon>Entomophthorales</taxon>
        <taxon>Entomophthoraceae</taxon>
        <taxon>Entomophthora</taxon>
    </lineage>
</organism>
<keyword evidence="2" id="KW-1185">Reference proteome</keyword>
<dbReference type="EMBL" id="QTSX02007208">
    <property type="protein sequence ID" value="KAJ9049676.1"/>
    <property type="molecule type" value="Genomic_DNA"/>
</dbReference>
<sequence>MKFYTATLIALVTAQAAAQSFDKSSLEADSQPAAQSSQNFVPIIKRDDKFSEYLNKDVRKAVFEPFKKPTTDEKIRNAADKYDEKVFNTIVDSTAKVKNNVNGIIQKANTPKTSSKFKEVREKYGLKP</sequence>
<evidence type="ECO:0000313" key="1">
    <source>
        <dbReference type="EMBL" id="KAJ9049676.1"/>
    </source>
</evidence>
<evidence type="ECO:0000313" key="2">
    <source>
        <dbReference type="Proteomes" id="UP001165960"/>
    </source>
</evidence>
<protein>
    <submittedName>
        <fullName evidence="1">Uncharacterized protein</fullName>
    </submittedName>
</protein>
<name>A0ACC2RI12_9FUNG</name>
<gene>
    <name evidence="1" type="ORF">DSO57_1021935</name>
</gene>
<dbReference type="Proteomes" id="UP001165960">
    <property type="component" value="Unassembled WGS sequence"/>
</dbReference>
<comment type="caution">
    <text evidence="1">The sequence shown here is derived from an EMBL/GenBank/DDBJ whole genome shotgun (WGS) entry which is preliminary data.</text>
</comment>
<reference evidence="1" key="1">
    <citation type="submission" date="2022-04" db="EMBL/GenBank/DDBJ databases">
        <title>Genome of the entomopathogenic fungus Entomophthora muscae.</title>
        <authorList>
            <person name="Elya C."/>
            <person name="Lovett B.R."/>
            <person name="Lee E."/>
            <person name="Macias A.M."/>
            <person name="Hajek A.E."/>
            <person name="De Bivort B.L."/>
            <person name="Kasson M.T."/>
            <person name="De Fine Licht H.H."/>
            <person name="Stajich J.E."/>
        </authorList>
    </citation>
    <scope>NUCLEOTIDE SEQUENCE</scope>
    <source>
        <strain evidence="1">Berkeley</strain>
    </source>
</reference>